<dbReference type="Pfam" id="PF02517">
    <property type="entry name" value="Rce1-like"/>
    <property type="match status" value="1"/>
</dbReference>
<keyword evidence="4" id="KW-0645">Protease</keyword>
<name>A0A4U9XHV2_9STRE</name>
<dbReference type="GO" id="GO:0004175">
    <property type="term" value="F:endopeptidase activity"/>
    <property type="evidence" value="ECO:0007669"/>
    <property type="project" value="UniProtKB-ARBA"/>
</dbReference>
<dbReference type="Proteomes" id="UP000394068">
    <property type="component" value="Unassembled WGS sequence"/>
</dbReference>
<keyword evidence="2" id="KW-1133">Transmembrane helix</keyword>
<feature type="transmembrane region" description="Helical" evidence="2">
    <location>
        <begin position="74"/>
        <end position="95"/>
    </location>
</feature>
<dbReference type="InterPro" id="IPR052710">
    <property type="entry name" value="CAAX_protease"/>
</dbReference>
<proteinExistence type="inferred from homology"/>
<protein>
    <submittedName>
        <fullName evidence="4">CAAX amino terminal protease family membrane protein</fullName>
    </submittedName>
</protein>
<feature type="transmembrane region" description="Helical" evidence="2">
    <location>
        <begin position="171"/>
        <end position="188"/>
    </location>
</feature>
<sequence>MKTFLSKLKWIFLAIAILVVEQAPLLLIRKGQALWQVLVLSLVMLALVIGGWWIAKKLGFFATEKVSDYGPALWVGLGFVALTTIKALGAMLLFFEHGAKANTTNQAMLENAGLHPLLLFMLAALVAPMIEELIFRGLVYGKTFGRQSWIGLLLSSFLFGLIHMPSDIGSWVIYGGMGIVLGLVYMFTNKLSYTIAIHALNNGIAVVLMLLMSPH</sequence>
<keyword evidence="4" id="KW-0378">Hydrolase</keyword>
<dbReference type="GO" id="GO:0080120">
    <property type="term" value="P:CAAX-box protein maturation"/>
    <property type="evidence" value="ECO:0007669"/>
    <property type="project" value="UniProtKB-ARBA"/>
</dbReference>
<dbReference type="PANTHER" id="PTHR36435:SF1">
    <property type="entry name" value="CAAX AMINO TERMINAL PROTEASE FAMILY PROTEIN"/>
    <property type="match status" value="1"/>
</dbReference>
<evidence type="ECO:0000259" key="3">
    <source>
        <dbReference type="Pfam" id="PF02517"/>
    </source>
</evidence>
<dbReference type="EMBL" id="CABEHT010000001">
    <property type="protein sequence ID" value="VTS12345.1"/>
    <property type="molecule type" value="Genomic_DNA"/>
</dbReference>
<reference evidence="4 5" key="1">
    <citation type="submission" date="2019-05" db="EMBL/GenBank/DDBJ databases">
        <authorList>
            <consortium name="Pathogen Informatics"/>
        </authorList>
    </citation>
    <scope>NUCLEOTIDE SEQUENCE [LARGE SCALE GENOMIC DNA]</scope>
    <source>
        <strain evidence="4 5">NCTC5386</strain>
    </source>
</reference>
<feature type="transmembrane region" description="Helical" evidence="2">
    <location>
        <begin position="32"/>
        <end position="54"/>
    </location>
</feature>
<keyword evidence="2" id="KW-0812">Transmembrane</keyword>
<dbReference type="AlphaFoldDB" id="A0A4U9XHV2"/>
<dbReference type="GO" id="GO:0006508">
    <property type="term" value="P:proteolysis"/>
    <property type="evidence" value="ECO:0007669"/>
    <property type="project" value="UniProtKB-KW"/>
</dbReference>
<gene>
    <name evidence="4" type="ORF">NCTC5386_00155</name>
</gene>
<evidence type="ECO:0000313" key="5">
    <source>
        <dbReference type="Proteomes" id="UP000394068"/>
    </source>
</evidence>
<organism evidence="4 5">
    <name type="scientific">Streptococcus pseudoporcinus</name>
    <dbReference type="NCBI Taxonomy" id="361101"/>
    <lineage>
        <taxon>Bacteria</taxon>
        <taxon>Bacillati</taxon>
        <taxon>Bacillota</taxon>
        <taxon>Bacilli</taxon>
        <taxon>Lactobacillales</taxon>
        <taxon>Streptococcaceae</taxon>
        <taxon>Streptococcus</taxon>
    </lineage>
</organism>
<feature type="domain" description="CAAX prenyl protease 2/Lysostaphin resistance protein A-like" evidence="3">
    <location>
        <begin position="115"/>
        <end position="203"/>
    </location>
</feature>
<keyword evidence="2" id="KW-0472">Membrane</keyword>
<feature type="transmembrane region" description="Helical" evidence="2">
    <location>
        <begin position="195"/>
        <end position="213"/>
    </location>
</feature>
<dbReference type="InterPro" id="IPR003675">
    <property type="entry name" value="Rce1/LyrA-like_dom"/>
</dbReference>
<dbReference type="PANTHER" id="PTHR36435">
    <property type="entry name" value="SLR1288 PROTEIN"/>
    <property type="match status" value="1"/>
</dbReference>
<accession>A0A4U9XHV2</accession>
<evidence type="ECO:0000256" key="2">
    <source>
        <dbReference type="SAM" id="Phobius"/>
    </source>
</evidence>
<evidence type="ECO:0000313" key="4">
    <source>
        <dbReference type="EMBL" id="VTS12345.1"/>
    </source>
</evidence>
<evidence type="ECO:0000256" key="1">
    <source>
        <dbReference type="ARBA" id="ARBA00009067"/>
    </source>
</evidence>
<dbReference type="RefSeq" id="WP_077323566.1">
    <property type="nucleotide sequence ID" value="NZ_CABEHT010000001.1"/>
</dbReference>
<comment type="similarity">
    <text evidence="1">Belongs to the UPF0177 family.</text>
</comment>
<feature type="transmembrane region" description="Helical" evidence="2">
    <location>
        <begin position="115"/>
        <end position="135"/>
    </location>
</feature>